<comment type="caution">
    <text evidence="1">The sequence shown here is derived from an EMBL/GenBank/DDBJ whole genome shotgun (WGS) entry which is preliminary data.</text>
</comment>
<keyword evidence="2" id="KW-1185">Reference proteome</keyword>
<evidence type="ECO:0000313" key="1">
    <source>
        <dbReference type="EMBL" id="MBG6087866.1"/>
    </source>
</evidence>
<dbReference type="Proteomes" id="UP000614047">
    <property type="component" value="Unassembled WGS sequence"/>
</dbReference>
<proteinExistence type="predicted"/>
<accession>A0A931DI10</accession>
<reference evidence="1" key="1">
    <citation type="submission" date="2020-11" db="EMBL/GenBank/DDBJ databases">
        <title>Sequencing the genomes of 1000 actinobacteria strains.</title>
        <authorList>
            <person name="Klenk H.-P."/>
        </authorList>
    </citation>
    <scope>NUCLEOTIDE SEQUENCE</scope>
    <source>
        <strain evidence="1">DSM 43175</strain>
    </source>
</reference>
<dbReference type="EMBL" id="JADOUA010000001">
    <property type="protein sequence ID" value="MBG6087866.1"/>
    <property type="molecule type" value="Genomic_DNA"/>
</dbReference>
<evidence type="ECO:0000313" key="2">
    <source>
        <dbReference type="Proteomes" id="UP000614047"/>
    </source>
</evidence>
<name>A0A931DI10_9ACTN</name>
<sequence>MEETLQEHGGVGADADLQDEIRFVVGVARLLRKRVERGELDQTGLLPAVFLLHPESPDLNVERKVKRSPMLDNGLQEISNRVWFVNQVANDGTAIQLSEEDDDETIFELVVEELSLGDLPAVIFEPRTDVPEARYYPEGLSKTQNCRPLRIDAKPLSLKEIFEVIDRLYHQQLCTPDVQGRAGKLWEKSDQYWVAENAEDRIQVVVRAGLTGYFPTCLVRVEQPQATGRLDVEIEEPLPRDRSRVTRHAVLELKVLRTRGAKGNSWSDAKIKQWVVDGVEQASSYRNERGCRLAALCCFDMRVPGVDNCFDHVGELAGALKVELKAWRLFASSGEYRHFLASQYTS</sequence>
<protein>
    <submittedName>
        <fullName evidence="1">Uncharacterized protein</fullName>
    </submittedName>
</protein>
<dbReference type="AlphaFoldDB" id="A0A931DI10"/>
<dbReference type="RefSeq" id="WP_197010668.1">
    <property type="nucleotide sequence ID" value="NZ_BAABES010000008.1"/>
</dbReference>
<organism evidence="1 2">
    <name type="scientific">Actinomadura viridis</name>
    <dbReference type="NCBI Taxonomy" id="58110"/>
    <lineage>
        <taxon>Bacteria</taxon>
        <taxon>Bacillati</taxon>
        <taxon>Actinomycetota</taxon>
        <taxon>Actinomycetes</taxon>
        <taxon>Streptosporangiales</taxon>
        <taxon>Thermomonosporaceae</taxon>
        <taxon>Actinomadura</taxon>
    </lineage>
</organism>
<gene>
    <name evidence="1" type="ORF">IW256_001979</name>
</gene>